<dbReference type="InterPro" id="IPR039808">
    <property type="entry name" value="Cadherin"/>
</dbReference>
<dbReference type="Ensembl" id="ENSMODT00000021118.4">
    <property type="protein sequence ID" value="ENSMODP00000020751.4"/>
    <property type="gene ID" value="ENSMODG00000016629.4"/>
</dbReference>
<reference evidence="21" key="2">
    <citation type="submission" date="2025-08" db="UniProtKB">
        <authorList>
            <consortium name="Ensembl"/>
        </authorList>
    </citation>
    <scope>IDENTIFICATION</scope>
</reference>
<dbReference type="PROSITE" id="PS00232">
    <property type="entry name" value="CADHERIN_1"/>
    <property type="match status" value="1"/>
</dbReference>
<comment type="function">
    <text evidence="15">Cadherins are calcium-dependent cell adhesion proteins. They preferentially interact with themselves in a homophilic manner in connecting cells; cadherins may thus contribute to the sorting of heterogeneous cell types. Ligand for integrins alpha-E/beta-7, ITGAE:ITGAB7, alpha-4/beta-7, ITGA4:ITGAB7 and alpha-4/beta-1, ITGA4:ITGAB1 through which modulates CD4(+) T cells activation.</text>
</comment>
<evidence type="ECO:0000256" key="15">
    <source>
        <dbReference type="ARBA" id="ARBA00059993"/>
    </source>
</evidence>
<evidence type="ECO:0000256" key="1">
    <source>
        <dbReference type="ARBA" id="ARBA00004251"/>
    </source>
</evidence>
<dbReference type="InterPro" id="IPR002126">
    <property type="entry name" value="Cadherin-like_dom"/>
</dbReference>
<evidence type="ECO:0000256" key="5">
    <source>
        <dbReference type="ARBA" id="ARBA00022685"/>
    </source>
</evidence>
<feature type="domain" description="Cadherin" evidence="20">
    <location>
        <begin position="39"/>
        <end position="120"/>
    </location>
</feature>
<keyword evidence="8" id="KW-0732">Signal</keyword>
<proteinExistence type="predicted"/>
<keyword evidence="13 19" id="KW-0472">Membrane</keyword>
<dbReference type="PANTHER" id="PTHR24027">
    <property type="entry name" value="CADHERIN-23"/>
    <property type="match status" value="1"/>
</dbReference>
<keyword evidence="6 19" id="KW-0812">Transmembrane</keyword>
<dbReference type="AlphaFoldDB" id="F6YML4"/>
<name>F6YML4_MONDO</name>
<feature type="transmembrane region" description="Helical" evidence="19">
    <location>
        <begin position="634"/>
        <end position="661"/>
    </location>
</feature>
<comment type="subcellular location">
    <subcellularLocation>
        <location evidence="1">Cell membrane</location>
        <topology evidence="1">Single-pass type I membrane protein</topology>
    </subcellularLocation>
    <subcellularLocation>
        <location evidence="2">Cytoplasm</location>
    </subcellularLocation>
</comment>
<dbReference type="FunFam" id="2.60.40.60:FF:000019">
    <property type="entry name" value="Cadherin 2"/>
    <property type="match status" value="1"/>
</dbReference>
<keyword evidence="7" id="KW-0479">Metal-binding</keyword>
<dbReference type="OMA" id="MRSGSHP"/>
<evidence type="ECO:0000256" key="12">
    <source>
        <dbReference type="ARBA" id="ARBA00022989"/>
    </source>
</evidence>
<accession>F6YML4</accession>
<feature type="domain" description="Cadherin" evidence="20">
    <location>
        <begin position="121"/>
        <end position="230"/>
    </location>
</feature>
<keyword evidence="5" id="KW-0165">Cleavage on pair of basic residues</keyword>
<dbReference type="CDD" id="cd11304">
    <property type="entry name" value="Cadherin_repeat"/>
    <property type="match status" value="4"/>
</dbReference>
<evidence type="ECO:0000256" key="10">
    <source>
        <dbReference type="ARBA" id="ARBA00022837"/>
    </source>
</evidence>
<sequence>INNHKPLQRFKRRWIITTFELQEEDPGPFPKLAGELFHNMDYNKSLIYIISGPGVTEDPIGLFSIEDNHHGKVYVHLPIDREETPYFVFDIADRSTLKIVDKSLFFHVKVGDINDNAPQFTKEEFNITVKNNHNPDYPIFQVEAVDLDKEQTPNSEVIYSLVSQVPLLKRSGFHIDRTTGKITVSGCLHYEDAQLFKLLIRANDQGEPPLSSTATINIAVQDGNNHMPEFTKGDYKIQISEGQMHQDVLRLQVQDHDSPFTPGWKAKYKILHGNEENYFNILTDPRTNEAILNVIKPLDYENLTERKLVIVVENEESFSFCEKDQLDNGTMMTSTAIVSVEIADINDPPQFHPHKFIVQADDGAKPGAQLGRYNVTDPDGNTKNIRFKLIHDPASWVTVDELSGVVTTVKHMDRESPYVNNSFYTIMVSAVDDGIPPQTSTGTMMLFLSDVNDNTPTLVKSSIEVCNTEQKSPILVEAEDKDLDPYTGPFTFKLDDTSGNIKDTWKLGKNFGYSVELLRLRNLQNGNYSVSFNILDKQGFFKEQILYVRLCSCLDEITCASSSMPFVGLGGDSIILICMAFISLAVALLFLLRFSFASADKREEMSISYEQGTQTLIRYNEESKNTLTLVIRHVFNMFISGIFLLILMPMLYHCCILGFLLGAHCISHHLLPVIFPLPLNC</sequence>
<keyword evidence="22" id="KW-1185">Reference proteome</keyword>
<dbReference type="InterPro" id="IPR015919">
    <property type="entry name" value="Cadherin-like_sf"/>
</dbReference>
<dbReference type="Pfam" id="PF00028">
    <property type="entry name" value="Cadherin"/>
    <property type="match status" value="3"/>
</dbReference>
<evidence type="ECO:0000256" key="11">
    <source>
        <dbReference type="ARBA" id="ARBA00022889"/>
    </source>
</evidence>
<evidence type="ECO:0000256" key="14">
    <source>
        <dbReference type="ARBA" id="ARBA00023180"/>
    </source>
</evidence>
<dbReference type="GO" id="GO:0000902">
    <property type="term" value="P:cell morphogenesis"/>
    <property type="evidence" value="ECO:0000318"/>
    <property type="project" value="GO_Central"/>
</dbReference>
<dbReference type="Gene3D" id="2.60.40.60">
    <property type="entry name" value="Cadherins"/>
    <property type="match status" value="5"/>
</dbReference>
<dbReference type="STRING" id="13616.ENSMODP00000020751"/>
<dbReference type="Proteomes" id="UP000002280">
    <property type="component" value="Chromosome 1"/>
</dbReference>
<dbReference type="FunFam" id="2.60.40.60:FF:000011">
    <property type="entry name" value="Cadherin 1"/>
    <property type="match status" value="1"/>
</dbReference>
<evidence type="ECO:0000313" key="22">
    <source>
        <dbReference type="Proteomes" id="UP000002280"/>
    </source>
</evidence>
<dbReference type="GO" id="GO:0045296">
    <property type="term" value="F:cadherin binding"/>
    <property type="evidence" value="ECO:0000318"/>
    <property type="project" value="GO_Central"/>
</dbReference>
<protein>
    <recommendedName>
        <fullName evidence="17">Cadherin-like protein 26</fullName>
    </recommendedName>
</protein>
<evidence type="ECO:0000256" key="6">
    <source>
        <dbReference type="ARBA" id="ARBA00022692"/>
    </source>
</evidence>
<keyword evidence="10 18" id="KW-0106">Calcium</keyword>
<dbReference type="GO" id="GO:0008013">
    <property type="term" value="F:beta-catenin binding"/>
    <property type="evidence" value="ECO:0000318"/>
    <property type="project" value="GO_Central"/>
</dbReference>
<evidence type="ECO:0000256" key="3">
    <source>
        <dbReference type="ARBA" id="ARBA00022475"/>
    </source>
</evidence>
<dbReference type="eggNOG" id="KOG3594">
    <property type="taxonomic scope" value="Eukaryota"/>
</dbReference>
<dbReference type="FunFam" id="2.60.40.60:FF:000095">
    <property type="entry name" value="Cadherin 13"/>
    <property type="match status" value="1"/>
</dbReference>
<dbReference type="PRINTS" id="PR00205">
    <property type="entry name" value="CADHERIN"/>
</dbReference>
<evidence type="ECO:0000256" key="8">
    <source>
        <dbReference type="ARBA" id="ARBA00022729"/>
    </source>
</evidence>
<keyword evidence="11" id="KW-0130">Cell adhesion</keyword>
<dbReference type="HOGENOM" id="CLU_005284_5_0_1"/>
<dbReference type="GO" id="GO:0034332">
    <property type="term" value="P:adherens junction organization"/>
    <property type="evidence" value="ECO:0000318"/>
    <property type="project" value="GO_Central"/>
</dbReference>
<organism evidence="21 22">
    <name type="scientific">Monodelphis domestica</name>
    <name type="common">Gray short-tailed opossum</name>
    <dbReference type="NCBI Taxonomy" id="13616"/>
    <lineage>
        <taxon>Eukaryota</taxon>
        <taxon>Metazoa</taxon>
        <taxon>Chordata</taxon>
        <taxon>Craniata</taxon>
        <taxon>Vertebrata</taxon>
        <taxon>Euteleostomi</taxon>
        <taxon>Mammalia</taxon>
        <taxon>Metatheria</taxon>
        <taxon>Didelphimorphia</taxon>
        <taxon>Didelphidae</taxon>
        <taxon>Monodelphis</taxon>
    </lineage>
</organism>
<dbReference type="GO" id="GO:0005509">
    <property type="term" value="F:calcium ion binding"/>
    <property type="evidence" value="ECO:0007669"/>
    <property type="project" value="UniProtKB-UniRule"/>
</dbReference>
<evidence type="ECO:0000256" key="16">
    <source>
        <dbReference type="ARBA" id="ARBA00062925"/>
    </source>
</evidence>
<dbReference type="GO" id="GO:0016477">
    <property type="term" value="P:cell migration"/>
    <property type="evidence" value="ECO:0000318"/>
    <property type="project" value="GO_Central"/>
</dbReference>
<reference evidence="21 22" key="1">
    <citation type="journal article" date="2007" name="Nature">
        <title>Genome of the marsupial Monodelphis domestica reveals innovation in non-coding sequences.</title>
        <authorList>
            <person name="Mikkelsen T.S."/>
            <person name="Wakefield M.J."/>
            <person name="Aken B."/>
            <person name="Amemiya C.T."/>
            <person name="Chang J.L."/>
            <person name="Duke S."/>
            <person name="Garber M."/>
            <person name="Gentles A.J."/>
            <person name="Goodstadt L."/>
            <person name="Heger A."/>
            <person name="Jurka J."/>
            <person name="Kamal M."/>
            <person name="Mauceli E."/>
            <person name="Searle S.M."/>
            <person name="Sharpe T."/>
            <person name="Baker M.L."/>
            <person name="Batzer M.A."/>
            <person name="Benos P.V."/>
            <person name="Belov K."/>
            <person name="Clamp M."/>
            <person name="Cook A."/>
            <person name="Cuff J."/>
            <person name="Das R."/>
            <person name="Davidow L."/>
            <person name="Deakin J.E."/>
            <person name="Fazzari M.J."/>
            <person name="Glass J.L."/>
            <person name="Grabherr M."/>
            <person name="Greally J.M."/>
            <person name="Gu W."/>
            <person name="Hore T.A."/>
            <person name="Huttley G.A."/>
            <person name="Kleber M."/>
            <person name="Jirtle R.L."/>
            <person name="Koina E."/>
            <person name="Lee J.T."/>
            <person name="Mahony S."/>
            <person name="Marra M.A."/>
            <person name="Miller R.D."/>
            <person name="Nicholls R.D."/>
            <person name="Oda M."/>
            <person name="Papenfuss A.T."/>
            <person name="Parra Z.E."/>
            <person name="Pollock D.D."/>
            <person name="Ray D.A."/>
            <person name="Schein J.E."/>
            <person name="Speed T.P."/>
            <person name="Thompson K."/>
            <person name="VandeBerg J.L."/>
            <person name="Wade C.M."/>
            <person name="Walker J.A."/>
            <person name="Waters P.D."/>
            <person name="Webber C."/>
            <person name="Weidman J.R."/>
            <person name="Xie X."/>
            <person name="Zody M.C."/>
            <person name="Baldwin J."/>
            <person name="Abdouelleil A."/>
            <person name="Abdulkadir J."/>
            <person name="Abebe A."/>
            <person name="Abera B."/>
            <person name="Abreu J."/>
            <person name="Acer S.C."/>
            <person name="Aftuck L."/>
            <person name="Alexander A."/>
            <person name="An P."/>
            <person name="Anderson E."/>
            <person name="Anderson S."/>
            <person name="Arachi H."/>
            <person name="Azer M."/>
            <person name="Bachantsang P."/>
            <person name="Barry A."/>
            <person name="Bayul T."/>
            <person name="Berlin A."/>
            <person name="Bessette D."/>
            <person name="Bloom T."/>
            <person name="Bloom T."/>
            <person name="Boguslavskiy L."/>
            <person name="Bonnet C."/>
            <person name="Boukhgalter B."/>
            <person name="Bourzgui I."/>
            <person name="Brown A."/>
            <person name="Cahill P."/>
            <person name="Channer S."/>
            <person name="Cheshatsang Y."/>
            <person name="Chuda L."/>
            <person name="Citroen M."/>
            <person name="Collymore A."/>
            <person name="Cooke P."/>
            <person name="Costello M."/>
            <person name="D'Aco K."/>
            <person name="Daza R."/>
            <person name="De Haan G."/>
            <person name="DeGray S."/>
            <person name="DeMaso C."/>
            <person name="Dhargay N."/>
            <person name="Dooley K."/>
            <person name="Dooley E."/>
            <person name="Doricent M."/>
            <person name="Dorje P."/>
            <person name="Dorjee K."/>
            <person name="Dupes A."/>
            <person name="Elong R."/>
            <person name="Falk J."/>
            <person name="Farina A."/>
            <person name="Faro S."/>
            <person name="Ferguson D."/>
            <person name="Fisher S."/>
            <person name="Foley C.D."/>
            <person name="Franke A."/>
            <person name="Friedrich D."/>
            <person name="Gadbois L."/>
            <person name="Gearin G."/>
            <person name="Gearin C.R."/>
            <person name="Giannoukos G."/>
            <person name="Goode T."/>
            <person name="Graham J."/>
            <person name="Grandbois E."/>
            <person name="Grewal S."/>
            <person name="Gyaltsen K."/>
            <person name="Hafez N."/>
            <person name="Hagos B."/>
            <person name="Hall J."/>
            <person name="Henson C."/>
            <person name="Hollinger A."/>
            <person name="Honan T."/>
            <person name="Huard M.D."/>
            <person name="Hughes L."/>
            <person name="Hurhula B."/>
            <person name="Husby M.E."/>
            <person name="Kamat A."/>
            <person name="Kanga B."/>
            <person name="Kashin S."/>
            <person name="Khazanovich D."/>
            <person name="Kisner P."/>
            <person name="Lance K."/>
            <person name="Lara M."/>
            <person name="Lee W."/>
            <person name="Lennon N."/>
            <person name="Letendre F."/>
            <person name="LeVine R."/>
            <person name="Lipovsky A."/>
            <person name="Liu X."/>
            <person name="Liu J."/>
            <person name="Liu S."/>
            <person name="Lokyitsang T."/>
            <person name="Lokyitsang Y."/>
            <person name="Lubonja R."/>
            <person name="Lui A."/>
            <person name="MacDonald P."/>
            <person name="Magnisalis V."/>
            <person name="Maru K."/>
            <person name="Matthews C."/>
            <person name="McCusker W."/>
            <person name="McDonough S."/>
            <person name="Mehta T."/>
            <person name="Meldrim J."/>
            <person name="Meneus L."/>
            <person name="Mihai O."/>
            <person name="Mihalev A."/>
            <person name="Mihova T."/>
            <person name="Mittelman R."/>
            <person name="Mlenga V."/>
            <person name="Montmayeur A."/>
            <person name="Mulrain L."/>
            <person name="Navidi A."/>
            <person name="Naylor J."/>
            <person name="Negash T."/>
            <person name="Nguyen T."/>
            <person name="Nguyen N."/>
            <person name="Nicol R."/>
            <person name="Norbu C."/>
            <person name="Norbu N."/>
            <person name="Novod N."/>
            <person name="O'Neill B."/>
            <person name="Osman S."/>
            <person name="Markiewicz E."/>
            <person name="Oyono O.L."/>
            <person name="Patti C."/>
            <person name="Phunkhang P."/>
            <person name="Pierre F."/>
            <person name="Priest M."/>
            <person name="Raghuraman S."/>
            <person name="Rege F."/>
            <person name="Reyes R."/>
            <person name="Rise C."/>
            <person name="Rogov P."/>
            <person name="Ross K."/>
            <person name="Ryan E."/>
            <person name="Settipalli S."/>
            <person name="Shea T."/>
            <person name="Sherpa N."/>
            <person name="Shi L."/>
            <person name="Shih D."/>
            <person name="Sparrow T."/>
            <person name="Spaulding J."/>
            <person name="Stalker J."/>
            <person name="Stange-Thomann N."/>
            <person name="Stavropoulos S."/>
            <person name="Stone C."/>
            <person name="Strader C."/>
            <person name="Tesfaye S."/>
            <person name="Thomson T."/>
            <person name="Thoulutsang Y."/>
            <person name="Thoulutsang D."/>
            <person name="Topham K."/>
            <person name="Topping I."/>
            <person name="Tsamla T."/>
            <person name="Vassiliev H."/>
            <person name="Vo A."/>
            <person name="Wangchuk T."/>
            <person name="Wangdi T."/>
            <person name="Weiand M."/>
            <person name="Wilkinson J."/>
            <person name="Wilson A."/>
            <person name="Yadav S."/>
            <person name="Young G."/>
            <person name="Yu Q."/>
            <person name="Zembek L."/>
            <person name="Zhong D."/>
            <person name="Zimmer A."/>
            <person name="Zwirko Z."/>
            <person name="Jaffe D.B."/>
            <person name="Alvarez P."/>
            <person name="Brockman W."/>
            <person name="Butler J."/>
            <person name="Chin C."/>
            <person name="Gnerre S."/>
            <person name="MacCallum I."/>
            <person name="Graves J.A."/>
            <person name="Ponting C.P."/>
            <person name="Breen M."/>
            <person name="Samollow P.B."/>
            <person name="Lander E.S."/>
            <person name="Lindblad-Toh K."/>
        </authorList>
    </citation>
    <scope>NUCLEOTIDE SEQUENCE [LARGE SCALE GENOMIC DNA]</scope>
</reference>
<dbReference type="InParanoid" id="F6YML4"/>
<feature type="transmembrane region" description="Helical" evidence="19">
    <location>
        <begin position="574"/>
        <end position="596"/>
    </location>
</feature>
<keyword evidence="9" id="KW-0677">Repeat</keyword>
<dbReference type="FunFam" id="2.60.40.60:FF:000031">
    <property type="entry name" value="Cadherin 3"/>
    <property type="match status" value="1"/>
</dbReference>
<dbReference type="Bgee" id="ENSMODG00000016629">
    <property type="expression patterns" value="Expressed in extraembryonic membrane and 3 other cell types or tissues"/>
</dbReference>
<evidence type="ECO:0000256" key="13">
    <source>
        <dbReference type="ARBA" id="ARBA00023136"/>
    </source>
</evidence>
<keyword evidence="3" id="KW-1003">Cell membrane</keyword>
<dbReference type="GeneTree" id="ENSGT00940000161589"/>
<feature type="domain" description="Cadherin" evidence="20">
    <location>
        <begin position="352"/>
        <end position="458"/>
    </location>
</feature>
<dbReference type="GO" id="GO:0005912">
    <property type="term" value="C:adherens junction"/>
    <property type="evidence" value="ECO:0000318"/>
    <property type="project" value="GO_Central"/>
</dbReference>
<comment type="subunit">
    <text evidence="16">Homodimer. Component of a cadherin:catenin adhesion complex composed of at least of CDH26, beta-catenin/CTNNB1, alpha-catenin/CTNNA1 and p120 catenin/CTNND1.</text>
</comment>
<reference evidence="21" key="3">
    <citation type="submission" date="2025-09" db="UniProtKB">
        <authorList>
            <consortium name="Ensembl"/>
        </authorList>
    </citation>
    <scope>IDENTIFICATION</scope>
</reference>
<evidence type="ECO:0000256" key="2">
    <source>
        <dbReference type="ARBA" id="ARBA00004496"/>
    </source>
</evidence>
<dbReference type="FunCoup" id="F6YML4">
    <property type="interactions" value="21"/>
</dbReference>
<evidence type="ECO:0000256" key="9">
    <source>
        <dbReference type="ARBA" id="ARBA00022737"/>
    </source>
</evidence>
<dbReference type="PROSITE" id="PS50268">
    <property type="entry name" value="CADHERIN_2"/>
    <property type="match status" value="4"/>
</dbReference>
<dbReference type="GO" id="GO:0007043">
    <property type="term" value="P:cell-cell junction assembly"/>
    <property type="evidence" value="ECO:0000318"/>
    <property type="project" value="GO_Central"/>
</dbReference>
<evidence type="ECO:0000256" key="17">
    <source>
        <dbReference type="ARBA" id="ARBA00069031"/>
    </source>
</evidence>
<dbReference type="GO" id="GO:0007156">
    <property type="term" value="P:homophilic cell adhesion via plasma membrane adhesion molecules"/>
    <property type="evidence" value="ECO:0007669"/>
    <property type="project" value="InterPro"/>
</dbReference>
<evidence type="ECO:0000259" key="20">
    <source>
        <dbReference type="PROSITE" id="PS50268"/>
    </source>
</evidence>
<dbReference type="SMART" id="SM00112">
    <property type="entry name" value="CA"/>
    <property type="match status" value="4"/>
</dbReference>
<feature type="domain" description="Cadherin" evidence="20">
    <location>
        <begin position="231"/>
        <end position="351"/>
    </location>
</feature>
<dbReference type="GO" id="GO:0005737">
    <property type="term" value="C:cytoplasm"/>
    <property type="evidence" value="ECO:0007669"/>
    <property type="project" value="UniProtKB-SubCell"/>
</dbReference>
<dbReference type="GO" id="GO:0016342">
    <property type="term" value="C:catenin complex"/>
    <property type="evidence" value="ECO:0000318"/>
    <property type="project" value="GO_Central"/>
</dbReference>
<dbReference type="GO" id="GO:0044331">
    <property type="term" value="P:cell-cell adhesion mediated by cadherin"/>
    <property type="evidence" value="ECO:0000318"/>
    <property type="project" value="GO_Central"/>
</dbReference>
<dbReference type="FunFam" id="2.60.40.60:FF:000158">
    <property type="entry name" value="Dachsous cadherin-related 1"/>
    <property type="match status" value="1"/>
</dbReference>
<evidence type="ECO:0000256" key="7">
    <source>
        <dbReference type="ARBA" id="ARBA00022723"/>
    </source>
</evidence>
<keyword evidence="12 19" id="KW-1133">Transmembrane helix</keyword>
<evidence type="ECO:0000256" key="4">
    <source>
        <dbReference type="ARBA" id="ARBA00022490"/>
    </source>
</evidence>
<dbReference type="InterPro" id="IPR020894">
    <property type="entry name" value="Cadherin_CS"/>
</dbReference>
<keyword evidence="4" id="KW-0963">Cytoplasm</keyword>
<evidence type="ECO:0000256" key="18">
    <source>
        <dbReference type="PROSITE-ProRule" id="PRU00043"/>
    </source>
</evidence>
<evidence type="ECO:0000256" key="19">
    <source>
        <dbReference type="SAM" id="Phobius"/>
    </source>
</evidence>
<dbReference type="PANTHER" id="PTHR24027:SF78">
    <property type="entry name" value="CADHERIN-LIKE PROTEIN 26"/>
    <property type="match status" value="1"/>
</dbReference>
<keyword evidence="14" id="KW-0325">Glycoprotein</keyword>
<dbReference type="SUPFAM" id="SSF49313">
    <property type="entry name" value="Cadherin-like"/>
    <property type="match status" value="5"/>
</dbReference>
<evidence type="ECO:0000313" key="21">
    <source>
        <dbReference type="Ensembl" id="ENSMODP00000020751.4"/>
    </source>
</evidence>
<dbReference type="GO" id="GO:0016339">
    <property type="term" value="P:calcium-dependent cell-cell adhesion via plasma membrane cell adhesion molecules"/>
    <property type="evidence" value="ECO:0000318"/>
    <property type="project" value="GO_Central"/>
</dbReference>